<gene>
    <name evidence="1" type="ORF">DB313_00445</name>
</gene>
<evidence type="ECO:0000313" key="1">
    <source>
        <dbReference type="EMBL" id="AYE35983.1"/>
    </source>
</evidence>
<dbReference type="KEGG" id="btur:DB313_00445"/>
<dbReference type="GO" id="GO:0003676">
    <property type="term" value="F:nucleic acid binding"/>
    <property type="evidence" value="ECO:0007669"/>
    <property type="project" value="InterPro"/>
</dbReference>
<organism evidence="1 2">
    <name type="scientific">Borrelia turcica IST7</name>
    <dbReference type="NCBI Taxonomy" id="1104446"/>
    <lineage>
        <taxon>Bacteria</taxon>
        <taxon>Pseudomonadati</taxon>
        <taxon>Spirochaetota</taxon>
        <taxon>Spirochaetia</taxon>
        <taxon>Spirochaetales</taxon>
        <taxon>Borreliaceae</taxon>
        <taxon>Borrelia</taxon>
    </lineage>
</organism>
<sequence length="321" mass="37253">MKFFKLFSENKVIKLENLHIKPEKDIQKIFECHLETFFKVKLIATEFKIGDKRIDTVGIMETSDGVVPVIFEYKKNSSPMHVLQAVGYDEILKDRKSDFLLAIIKRFGQTSEKYNNVDFDSTKIICVARKFEGEAKTQAKRDSSEIILVEYDMYEDNLITLKLTTYPAGDSDIKVSKNKKSKNVSQSEKVHDVVSQKNDKKDFLSTSNLKKLAKSSVEVQNLNKILENFILGLDNVEKYEMEYYTKFTKSGKIFCAIQFLKKKVLVFIKDKNKKLDEVNGFIRDVTDIGHYCTPANIEITFKDETQFEEVKRLIKLSYDNF</sequence>
<dbReference type="InterPro" id="IPR011856">
    <property type="entry name" value="tRNA_endonuc-like_dom_sf"/>
</dbReference>
<evidence type="ECO:0008006" key="3">
    <source>
        <dbReference type="Google" id="ProtNLM"/>
    </source>
</evidence>
<proteinExistence type="predicted"/>
<name>A0A386PM21_9SPIR</name>
<dbReference type="Gene3D" id="3.40.1350.10">
    <property type="match status" value="1"/>
</dbReference>
<dbReference type="AlphaFoldDB" id="A0A386PM21"/>
<evidence type="ECO:0000313" key="2">
    <source>
        <dbReference type="Proteomes" id="UP000275571"/>
    </source>
</evidence>
<dbReference type="EMBL" id="CP028884">
    <property type="protein sequence ID" value="AYE35983.1"/>
    <property type="molecule type" value="Genomic_DNA"/>
</dbReference>
<keyword evidence="2" id="KW-1185">Reference proteome</keyword>
<protein>
    <recommendedName>
        <fullName evidence="3">DUF5655 domain-containing protein</fullName>
    </recommendedName>
</protein>
<accession>A0A386PM21</accession>
<dbReference type="Proteomes" id="UP000275571">
    <property type="component" value="Chromosome"/>
</dbReference>
<reference evidence="1 2" key="1">
    <citation type="journal article" date="2018" name="Infect. Genet. Evol.">
        <title>Genome-wide analysis of Borrelia turcica and 'Candidatus Borrelia tachyglossi' shows relapsing fever-like genomes with unique genomic links to Lyme disease Borrelia.</title>
        <authorList>
            <person name="Gofton A.W."/>
            <person name="Margos G."/>
            <person name="Fingerle V."/>
            <person name="Hepner S."/>
            <person name="Loh S.M."/>
            <person name="Ryan U."/>
            <person name="Irwin P."/>
            <person name="Oskam C.L."/>
        </authorList>
    </citation>
    <scope>NUCLEOTIDE SEQUENCE [LARGE SCALE GENOMIC DNA]</scope>
    <source>
        <strain evidence="1 2">IST7</strain>
    </source>
</reference>